<accession>A0A2S5KVI4</accession>
<feature type="signal peptide" evidence="1">
    <location>
        <begin position="1"/>
        <end position="22"/>
    </location>
</feature>
<gene>
    <name evidence="2" type="ORF">C4K68_04155</name>
</gene>
<dbReference type="EMBL" id="PRLP01000012">
    <property type="protein sequence ID" value="PPC78705.1"/>
    <property type="molecule type" value="Genomic_DNA"/>
</dbReference>
<comment type="caution">
    <text evidence="2">The sequence shown here is derived from an EMBL/GenBank/DDBJ whole genome shotgun (WGS) entry which is preliminary data.</text>
</comment>
<dbReference type="Proteomes" id="UP000238196">
    <property type="component" value="Unassembled WGS sequence"/>
</dbReference>
<proteinExistence type="predicted"/>
<evidence type="ECO:0008006" key="4">
    <source>
        <dbReference type="Google" id="ProtNLM"/>
    </source>
</evidence>
<reference evidence="2 3" key="1">
    <citation type="submission" date="2018-02" db="EMBL/GenBank/DDBJ databases">
        <title>novel marine gammaproteobacteria from coastal saline agro ecosystem.</title>
        <authorList>
            <person name="Krishnan R."/>
            <person name="Ramesh Kumar N."/>
        </authorList>
    </citation>
    <scope>NUCLEOTIDE SEQUENCE [LARGE SCALE GENOMIC DNA]</scope>
    <source>
        <strain evidence="2 3">228</strain>
    </source>
</reference>
<dbReference type="OrthoDB" id="7276064at2"/>
<evidence type="ECO:0000313" key="3">
    <source>
        <dbReference type="Proteomes" id="UP000238196"/>
    </source>
</evidence>
<sequence length="190" mass="20127">MKASLLTRSVFLSLTLLPLAHADDISSSIEEGLTAYNNHDLKAAKQALDYASQLIAQQSATALSGLMPEPLAEWTAEEASTEGTSAMGLLGGGIQVSRTYTNSAGNTVEMQITADSPLLAQWMPMLANPAMAATMGKVTKIGKTLVLQGNDEQLTMIVANRFMVTVNGSATMDEKMTYAKALDQGKLEAL</sequence>
<organism evidence="2 3">
    <name type="scientific">Proteobacteria bacterium 228</name>
    <dbReference type="NCBI Taxonomy" id="2083153"/>
    <lineage>
        <taxon>Bacteria</taxon>
        <taxon>Pseudomonadati</taxon>
        <taxon>Pseudomonadota</taxon>
    </lineage>
</organism>
<protein>
    <recommendedName>
        <fullName evidence="4">SCP2 domain-containing protein</fullName>
    </recommendedName>
</protein>
<name>A0A2S5KVI4_9PROT</name>
<feature type="chain" id="PRO_5015715535" description="SCP2 domain-containing protein" evidence="1">
    <location>
        <begin position="23"/>
        <end position="190"/>
    </location>
</feature>
<keyword evidence="1" id="KW-0732">Signal</keyword>
<evidence type="ECO:0000256" key="1">
    <source>
        <dbReference type="SAM" id="SignalP"/>
    </source>
</evidence>
<dbReference type="AlphaFoldDB" id="A0A2S5KVI4"/>
<evidence type="ECO:0000313" key="2">
    <source>
        <dbReference type="EMBL" id="PPC78705.1"/>
    </source>
</evidence>